<keyword evidence="3 7" id="KW-0812">Transmembrane</keyword>
<evidence type="ECO:0000256" key="2">
    <source>
        <dbReference type="ARBA" id="ARBA00022475"/>
    </source>
</evidence>
<dbReference type="AlphaFoldDB" id="A0A2A6FVE1"/>
<evidence type="ECO:0000256" key="5">
    <source>
        <dbReference type="ARBA" id="ARBA00023136"/>
    </source>
</evidence>
<organism evidence="10 11">
    <name type="scientific">Candidatus Lumbricidiphila eiseniae</name>
    <dbReference type="NCBI Taxonomy" id="1969409"/>
    <lineage>
        <taxon>Bacteria</taxon>
        <taxon>Bacillati</taxon>
        <taxon>Actinomycetota</taxon>
        <taxon>Actinomycetes</taxon>
        <taxon>Micrococcales</taxon>
        <taxon>Microbacteriaceae</taxon>
        <taxon>Candidatus Lumbricidiphila</taxon>
    </lineage>
</organism>
<evidence type="ECO:0000256" key="4">
    <source>
        <dbReference type="ARBA" id="ARBA00022989"/>
    </source>
</evidence>
<dbReference type="InterPro" id="IPR003838">
    <property type="entry name" value="ABC3_permease_C"/>
</dbReference>
<dbReference type="GO" id="GO:0005886">
    <property type="term" value="C:plasma membrane"/>
    <property type="evidence" value="ECO:0007669"/>
    <property type="project" value="UniProtKB-SubCell"/>
</dbReference>
<dbReference type="Pfam" id="PF02687">
    <property type="entry name" value="FtsX"/>
    <property type="match status" value="1"/>
</dbReference>
<evidence type="ECO:0000256" key="7">
    <source>
        <dbReference type="SAM" id="Phobius"/>
    </source>
</evidence>
<evidence type="ECO:0008006" key="12">
    <source>
        <dbReference type="Google" id="ProtNLM"/>
    </source>
</evidence>
<sequence length="442" mass="46202">MRPPSGDLGWPPPFNFRGGSGPMRTIDLLQFSLKSAFRRRGRAILSIVAIVIGAFTFTITSGLGNGINSYIDAQTSAIGAENTVSVTATSSMALLSERFEKYDPDLVSAVAGTGAGILSQSDINTIKSTLASGDRLITSVQTNPQYIHAPNGEKYRFIYNGFWPGKKVNLVAGTQLDDKNSAAQLVVPAYAVKPLGFADATSAIGQTVFVGVLGVDGQVRDIEAEIVGVQQRALIGGNLPFGNEAFDALLQDYSGKGAGGAKWYPYVLVVTDDVERVVNDMRDKGLSAATAAQMVGDSRTIVTGILLVLNLLAAIAIAAAMFGIVNTLLMSIQERTRQLGLFRALGMPRRTVFTSIALEAVVLGLIGSLIAVALAVGVGLLLGPLALEAAALDLPGLALFQFDAGSLTVIVIGVTLAATAAAVIPAVRAARLLPMDALREEL</sequence>
<feature type="transmembrane region" description="Helical" evidence="7">
    <location>
        <begin position="43"/>
        <end position="64"/>
    </location>
</feature>
<dbReference type="GO" id="GO:0022857">
    <property type="term" value="F:transmembrane transporter activity"/>
    <property type="evidence" value="ECO:0007669"/>
    <property type="project" value="TreeGrafter"/>
</dbReference>
<comment type="caution">
    <text evidence="10">The sequence shown here is derived from an EMBL/GenBank/DDBJ whole genome shotgun (WGS) entry which is preliminary data.</text>
</comment>
<keyword evidence="2" id="KW-1003">Cell membrane</keyword>
<proteinExistence type="inferred from homology"/>
<evidence type="ECO:0000259" key="8">
    <source>
        <dbReference type="Pfam" id="PF02687"/>
    </source>
</evidence>
<dbReference type="Proteomes" id="UP000219994">
    <property type="component" value="Unassembled WGS sequence"/>
</dbReference>
<dbReference type="PANTHER" id="PTHR30572">
    <property type="entry name" value="MEMBRANE COMPONENT OF TRANSPORTER-RELATED"/>
    <property type="match status" value="1"/>
</dbReference>
<comment type="subcellular location">
    <subcellularLocation>
        <location evidence="1">Cell membrane</location>
        <topology evidence="1">Multi-pass membrane protein</topology>
    </subcellularLocation>
</comment>
<evidence type="ECO:0000256" key="1">
    <source>
        <dbReference type="ARBA" id="ARBA00004651"/>
    </source>
</evidence>
<gene>
    <name evidence="10" type="ORF">B5766_00895</name>
</gene>
<evidence type="ECO:0000256" key="3">
    <source>
        <dbReference type="ARBA" id="ARBA00022692"/>
    </source>
</evidence>
<keyword evidence="4 7" id="KW-1133">Transmembrane helix</keyword>
<feature type="transmembrane region" description="Helical" evidence="7">
    <location>
        <begin position="404"/>
        <end position="427"/>
    </location>
</feature>
<feature type="domain" description="MacB-like periplasmic core" evidence="9">
    <location>
        <begin position="44"/>
        <end position="249"/>
    </location>
</feature>
<name>A0A2A6FVE1_9MICO</name>
<evidence type="ECO:0000259" key="9">
    <source>
        <dbReference type="Pfam" id="PF12704"/>
    </source>
</evidence>
<reference evidence="11" key="1">
    <citation type="submission" date="2017-03" db="EMBL/GenBank/DDBJ databases">
        <authorList>
            <person name="Lund M.B."/>
        </authorList>
    </citation>
    <scope>NUCLEOTIDE SEQUENCE [LARGE SCALE GENOMIC DNA]</scope>
</reference>
<feature type="transmembrane region" description="Helical" evidence="7">
    <location>
        <begin position="351"/>
        <end position="384"/>
    </location>
</feature>
<protein>
    <recommendedName>
        <fullName evidence="12">ABC transporter permease</fullName>
    </recommendedName>
</protein>
<dbReference type="Pfam" id="PF12704">
    <property type="entry name" value="MacB_PCD"/>
    <property type="match status" value="1"/>
</dbReference>
<dbReference type="EMBL" id="NAEP01000015">
    <property type="protein sequence ID" value="PDQ36413.1"/>
    <property type="molecule type" value="Genomic_DNA"/>
</dbReference>
<feature type="domain" description="ABC3 transporter permease C-terminal" evidence="8">
    <location>
        <begin position="311"/>
        <end position="432"/>
    </location>
</feature>
<evidence type="ECO:0000313" key="11">
    <source>
        <dbReference type="Proteomes" id="UP000219994"/>
    </source>
</evidence>
<feature type="transmembrane region" description="Helical" evidence="7">
    <location>
        <begin position="304"/>
        <end position="330"/>
    </location>
</feature>
<accession>A0A2A6FVE1</accession>
<dbReference type="PANTHER" id="PTHR30572:SF4">
    <property type="entry name" value="ABC TRANSPORTER PERMEASE YTRF"/>
    <property type="match status" value="1"/>
</dbReference>
<dbReference type="InterPro" id="IPR050250">
    <property type="entry name" value="Macrolide_Exporter_MacB"/>
</dbReference>
<comment type="similarity">
    <text evidence="6">Belongs to the ABC-4 integral membrane protein family.</text>
</comment>
<evidence type="ECO:0000313" key="10">
    <source>
        <dbReference type="EMBL" id="PDQ36413.1"/>
    </source>
</evidence>
<evidence type="ECO:0000256" key="6">
    <source>
        <dbReference type="ARBA" id="ARBA00038076"/>
    </source>
</evidence>
<keyword evidence="5 7" id="KW-0472">Membrane</keyword>
<dbReference type="InterPro" id="IPR025857">
    <property type="entry name" value="MacB_PCD"/>
</dbReference>